<dbReference type="Pfam" id="PF03787">
    <property type="entry name" value="RAMPs"/>
    <property type="match status" value="1"/>
</dbReference>
<dbReference type="NCBIfam" id="TIGR02582">
    <property type="entry name" value="cas7_TM1809"/>
    <property type="match status" value="1"/>
</dbReference>
<evidence type="ECO:0000256" key="1">
    <source>
        <dbReference type="ARBA" id="ARBA00006342"/>
    </source>
</evidence>
<keyword evidence="6" id="KW-0694">RNA-binding</keyword>
<dbReference type="AlphaFoldDB" id="A0A1I2C9C9"/>
<evidence type="ECO:0000256" key="6">
    <source>
        <dbReference type="ARBA" id="ARBA00022884"/>
    </source>
</evidence>
<keyword evidence="7" id="KW-0051">Antiviral defense</keyword>
<evidence type="ECO:0000256" key="5">
    <source>
        <dbReference type="ARBA" id="ARBA00022801"/>
    </source>
</evidence>
<comment type="similarity">
    <text evidence="1">Belongs to the CRISPR-associated Csm3 family.</text>
</comment>
<name>A0A1I2C9C9_9BACT</name>
<evidence type="ECO:0000256" key="7">
    <source>
        <dbReference type="ARBA" id="ARBA00023118"/>
    </source>
</evidence>
<dbReference type="GO" id="GO:0051607">
    <property type="term" value="P:defense response to virus"/>
    <property type="evidence" value="ECO:0007669"/>
    <property type="project" value="UniProtKB-KW"/>
</dbReference>
<dbReference type="PANTHER" id="PTHR35579">
    <property type="entry name" value="CRISPR SYSTEM CMS ENDORIBONUCLEASE CSM3"/>
    <property type="match status" value="1"/>
</dbReference>
<dbReference type="Proteomes" id="UP000181976">
    <property type="component" value="Unassembled WGS sequence"/>
</dbReference>
<dbReference type="EMBL" id="FONA01000015">
    <property type="protein sequence ID" value="SFE64782.1"/>
    <property type="molecule type" value="Genomic_DNA"/>
</dbReference>
<dbReference type="GO" id="GO:0016787">
    <property type="term" value="F:hydrolase activity"/>
    <property type="evidence" value="ECO:0007669"/>
    <property type="project" value="UniProtKB-KW"/>
</dbReference>
<accession>A0A1I2C9C9</accession>
<reference evidence="10 11" key="1">
    <citation type="submission" date="2016-10" db="EMBL/GenBank/DDBJ databases">
        <authorList>
            <person name="de Groot N.N."/>
        </authorList>
    </citation>
    <scope>NUCLEOTIDE SEQUENCE [LARGE SCALE GENOMIC DNA]</scope>
    <source>
        <strain evidence="10 11">DSM 19012</strain>
    </source>
</reference>
<dbReference type="STRING" id="385682.SAMN05444380_11558"/>
<keyword evidence="5" id="KW-0378">Hydrolase</keyword>
<organism evidence="10 11">
    <name type="scientific">Thermophagus xiamenensis</name>
    <dbReference type="NCBI Taxonomy" id="385682"/>
    <lineage>
        <taxon>Bacteria</taxon>
        <taxon>Pseudomonadati</taxon>
        <taxon>Bacteroidota</taxon>
        <taxon>Bacteroidia</taxon>
        <taxon>Marinilabiliales</taxon>
        <taxon>Marinilabiliaceae</taxon>
        <taxon>Thermophagus</taxon>
    </lineage>
</organism>
<dbReference type="eggNOG" id="COG1337">
    <property type="taxonomic scope" value="Bacteria"/>
</dbReference>
<dbReference type="InterPro" id="IPR052216">
    <property type="entry name" value="CRISPR_Csm3_endoribonuclease"/>
</dbReference>
<proteinExistence type="inferred from homology"/>
<evidence type="ECO:0000256" key="4">
    <source>
        <dbReference type="ARBA" id="ARBA00022759"/>
    </source>
</evidence>
<dbReference type="PANTHER" id="PTHR35579:SF3">
    <property type="entry name" value="CRISPR SYSTEM CMS ENDORIBONUCLEASE CSM3"/>
    <property type="match status" value="1"/>
</dbReference>
<gene>
    <name evidence="10" type="ORF">SAMN05444380_11558</name>
</gene>
<sequence length="239" mass="27347">MNLTGKIIISGKIELITGLHVGGSSSVSDIGGIDNNVIKTVPLKSDFEGIPYIPGSSLKGKLRTLLAREYGYKSIEDDEEPITTLFGSTNIDGIARLIFTDAMLDTEAFRQTFNQEEMEMPWTETKWENKIDRIKGSAKDPRQMERVPAGAQFNFTIIYDLYNDDKEREHLNELMKAFRLLEDDYLGGSGTRGYGRVCFKDIVIKRRTINDYYKQNPQSRIEQDITSEYWINAHQDENR</sequence>
<dbReference type="InParanoid" id="A0A1I2C9C9"/>
<keyword evidence="3" id="KW-0540">Nuclease</keyword>
<keyword evidence="11" id="KW-1185">Reference proteome</keyword>
<evidence type="ECO:0000313" key="11">
    <source>
        <dbReference type="Proteomes" id="UP000181976"/>
    </source>
</evidence>
<dbReference type="InterPro" id="IPR005537">
    <property type="entry name" value="RAMP_III_fam"/>
</dbReference>
<feature type="domain" description="CRISPR type III-associated protein" evidence="9">
    <location>
        <begin position="12"/>
        <end position="197"/>
    </location>
</feature>
<dbReference type="RefSeq" id="WP_010527001.1">
    <property type="nucleotide sequence ID" value="NZ_AFSL01000025.1"/>
</dbReference>
<dbReference type="GO" id="GO:0003723">
    <property type="term" value="F:RNA binding"/>
    <property type="evidence" value="ECO:0007669"/>
    <property type="project" value="UniProtKB-KW"/>
</dbReference>
<dbReference type="GO" id="GO:0004519">
    <property type="term" value="F:endonuclease activity"/>
    <property type="evidence" value="ECO:0007669"/>
    <property type="project" value="UniProtKB-KW"/>
</dbReference>
<dbReference type="OrthoDB" id="1063910at2"/>
<protein>
    <recommendedName>
        <fullName evidence="2">CRISPR system Cms endoribonuclease Csm3</fullName>
    </recommendedName>
    <alternativeName>
        <fullName evidence="8">CRISPR type III A-associated RAMP protein Csm3</fullName>
    </alternativeName>
</protein>
<keyword evidence="4" id="KW-0255">Endonuclease</keyword>
<evidence type="ECO:0000259" key="9">
    <source>
        <dbReference type="Pfam" id="PF03787"/>
    </source>
</evidence>
<evidence type="ECO:0000256" key="2">
    <source>
        <dbReference type="ARBA" id="ARBA00022150"/>
    </source>
</evidence>
<evidence type="ECO:0000256" key="8">
    <source>
        <dbReference type="ARBA" id="ARBA00033183"/>
    </source>
</evidence>
<dbReference type="InterPro" id="IPR013412">
    <property type="entry name" value="CRISPR-assoc_RAMP_Csm3"/>
</dbReference>
<evidence type="ECO:0000313" key="10">
    <source>
        <dbReference type="EMBL" id="SFE64782.1"/>
    </source>
</evidence>
<evidence type="ECO:0000256" key="3">
    <source>
        <dbReference type="ARBA" id="ARBA00022722"/>
    </source>
</evidence>